<protein>
    <submittedName>
        <fullName evidence="5">Glycoside hydrolase family 1 protein</fullName>
    </submittedName>
</protein>
<comment type="caution">
    <text evidence="5">The sequence shown here is derived from an EMBL/GenBank/DDBJ whole genome shotgun (WGS) entry which is preliminary data.</text>
</comment>
<name>A0A4S2DHG4_9CLOT</name>
<dbReference type="RefSeq" id="WP_136007557.1">
    <property type="nucleotide sequence ID" value="NZ_SRYR01000007.1"/>
</dbReference>
<comment type="similarity">
    <text evidence="1 4">Belongs to the glycosyl hydrolase 1 family.</text>
</comment>
<dbReference type="Gene3D" id="3.20.20.80">
    <property type="entry name" value="Glycosidases"/>
    <property type="match status" value="1"/>
</dbReference>
<dbReference type="Proteomes" id="UP000306888">
    <property type="component" value="Unassembled WGS sequence"/>
</dbReference>
<evidence type="ECO:0000256" key="4">
    <source>
        <dbReference type="RuleBase" id="RU003690"/>
    </source>
</evidence>
<dbReference type="InterPro" id="IPR001360">
    <property type="entry name" value="Glyco_hydro_1"/>
</dbReference>
<dbReference type="Pfam" id="PF00232">
    <property type="entry name" value="Glyco_hydro_1"/>
    <property type="match status" value="1"/>
</dbReference>
<evidence type="ECO:0000256" key="1">
    <source>
        <dbReference type="ARBA" id="ARBA00010838"/>
    </source>
</evidence>
<evidence type="ECO:0000313" key="6">
    <source>
        <dbReference type="Proteomes" id="UP000306888"/>
    </source>
</evidence>
<dbReference type="AlphaFoldDB" id="A0A4S2DHG4"/>
<dbReference type="EMBL" id="SRYR01000007">
    <property type="protein sequence ID" value="TGY41536.1"/>
    <property type="molecule type" value="Genomic_DNA"/>
</dbReference>
<dbReference type="FunFam" id="3.20.20.80:FF:000004">
    <property type="entry name" value="Beta-glucosidase 6-phospho-beta-glucosidase"/>
    <property type="match status" value="1"/>
</dbReference>
<dbReference type="OrthoDB" id="2339329at2"/>
<dbReference type="GO" id="GO:0008422">
    <property type="term" value="F:beta-glucosidase activity"/>
    <property type="evidence" value="ECO:0007669"/>
    <property type="project" value="TreeGrafter"/>
</dbReference>
<accession>A0A4S2DHG4</accession>
<sequence>MAFPKSFLWGGAISANQCEGGWKEGGKGLTIQDFVKGGTASKPRMFTPVINENEYYPSHNAIDFYNKYVEDIALLGEMGFKCFRMSISWARIFPNGDDLEPNKEGLLFYENIFLECKKYNIEPIVTLSHFDIPWEVVKKYNGFLSRETIDIFVKYSKTVMKYYKGKVKYWLTFNEINFGVLEMGAYKSLGLINKEDLNSKEDIAKGDLKVSMQEQIQALHHQFLASAATVIAAHEIDPENKVGCMIGHITQYPLTCNPKDVLECQHKDRILNKFSGDVVVRGEYPSYIFRWMEENNINIEFKEGDIELLKAGVVDFYSFSYYMSNCVSVQEGVEKVSGNLMGGVKNPYLKASEWGWQIDPEGLRYTLNDLWDRYRIPLMIVENGLGAPDKVENGKIHDTYRIDYMRDHVKAMGEAIADGVDLIGYTSWAPIDLVSASTGEMYKRYGFIYVDRHDDGTGDYKRIRKDSFYWYKKVIETNGEDLD</sequence>
<keyword evidence="6" id="KW-1185">Reference proteome</keyword>
<gene>
    <name evidence="5" type="ORF">E5347_12465</name>
</gene>
<dbReference type="InterPro" id="IPR017853">
    <property type="entry name" value="GH"/>
</dbReference>
<reference evidence="5 6" key="1">
    <citation type="submission" date="2019-04" db="EMBL/GenBank/DDBJ databases">
        <title>Microbes associate with the intestines of laboratory mice.</title>
        <authorList>
            <person name="Navarre W."/>
            <person name="Wong E."/>
            <person name="Huang K."/>
            <person name="Tropini C."/>
            <person name="Ng K."/>
            <person name="Yu B."/>
        </authorList>
    </citation>
    <scope>NUCLEOTIDE SEQUENCE [LARGE SCALE GENOMIC DNA]</scope>
    <source>
        <strain evidence="5 6">NM50_B9-20</strain>
    </source>
</reference>
<dbReference type="PANTHER" id="PTHR10353">
    <property type="entry name" value="GLYCOSYL HYDROLASE"/>
    <property type="match status" value="1"/>
</dbReference>
<dbReference type="PRINTS" id="PR00131">
    <property type="entry name" value="GLHYDRLASE1"/>
</dbReference>
<keyword evidence="3" id="KW-0326">Glycosidase</keyword>
<dbReference type="GO" id="GO:0016052">
    <property type="term" value="P:carbohydrate catabolic process"/>
    <property type="evidence" value="ECO:0007669"/>
    <property type="project" value="TreeGrafter"/>
</dbReference>
<evidence type="ECO:0000313" key="5">
    <source>
        <dbReference type="EMBL" id="TGY41536.1"/>
    </source>
</evidence>
<proteinExistence type="inferred from homology"/>
<evidence type="ECO:0000256" key="2">
    <source>
        <dbReference type="ARBA" id="ARBA00022801"/>
    </source>
</evidence>
<dbReference type="InterPro" id="IPR033132">
    <property type="entry name" value="GH_1_N_CS"/>
</dbReference>
<dbReference type="PANTHER" id="PTHR10353:SF122">
    <property type="entry name" value="6-PHOSPHO-BETA-GLUCOSIDASE ASCB-RELATED"/>
    <property type="match status" value="1"/>
</dbReference>
<keyword evidence="2 5" id="KW-0378">Hydrolase</keyword>
<dbReference type="GO" id="GO:0005829">
    <property type="term" value="C:cytosol"/>
    <property type="evidence" value="ECO:0007669"/>
    <property type="project" value="TreeGrafter"/>
</dbReference>
<dbReference type="PROSITE" id="PS00653">
    <property type="entry name" value="GLYCOSYL_HYDROL_F1_2"/>
    <property type="match status" value="1"/>
</dbReference>
<organism evidence="5 6">
    <name type="scientific">Clostridium sartagoforme</name>
    <dbReference type="NCBI Taxonomy" id="84031"/>
    <lineage>
        <taxon>Bacteria</taxon>
        <taxon>Bacillati</taxon>
        <taxon>Bacillota</taxon>
        <taxon>Clostridia</taxon>
        <taxon>Eubacteriales</taxon>
        <taxon>Clostridiaceae</taxon>
        <taxon>Clostridium</taxon>
    </lineage>
</organism>
<evidence type="ECO:0000256" key="3">
    <source>
        <dbReference type="ARBA" id="ARBA00023295"/>
    </source>
</evidence>
<dbReference type="SUPFAM" id="SSF51445">
    <property type="entry name" value="(Trans)glycosidases"/>
    <property type="match status" value="1"/>
</dbReference>